<proteinExistence type="predicted"/>
<dbReference type="Proteomes" id="UP000271631">
    <property type="component" value="Unassembled WGS sequence"/>
</dbReference>
<name>A0A0N0WSP8_PSEYM</name>
<dbReference type="AlphaFoldDB" id="A0A0N0WSP8"/>
<accession>A0A0N0WSP8</accession>
<evidence type="ECO:0000313" key="1">
    <source>
        <dbReference type="EMBL" id="RMV25976.1"/>
    </source>
</evidence>
<gene>
    <name evidence="1" type="ORF">ALP13_101305</name>
</gene>
<comment type="caution">
    <text evidence="1">The sequence shown here is derived from an EMBL/GenBank/DDBJ whole genome shotgun (WGS) entry which is preliminary data.</text>
</comment>
<sequence length="69" mass="7470">MKLGVRFGHGCQDPVDSENRFESAAPPCSRSGRRAAGRRYYLIAGRLGARSPVKVHACSVSRAILGQQL</sequence>
<protein>
    <submittedName>
        <fullName evidence="1">Uncharacterized protein</fullName>
    </submittedName>
</protein>
<organism evidence="1 2">
    <name type="scientific">Pseudomonas syringae pv. maculicola</name>
    <dbReference type="NCBI Taxonomy" id="59511"/>
    <lineage>
        <taxon>Bacteria</taxon>
        <taxon>Pseudomonadati</taxon>
        <taxon>Pseudomonadota</taxon>
        <taxon>Gammaproteobacteria</taxon>
        <taxon>Pseudomonadales</taxon>
        <taxon>Pseudomonadaceae</taxon>
        <taxon>Pseudomonas</taxon>
    </lineage>
</organism>
<evidence type="ECO:0000313" key="2">
    <source>
        <dbReference type="Proteomes" id="UP000271631"/>
    </source>
</evidence>
<reference evidence="1 2" key="1">
    <citation type="submission" date="2018-08" db="EMBL/GenBank/DDBJ databases">
        <title>Recombination of ecologically and evolutionarily significant loci maintains genetic cohesion in the Pseudomonas syringae species complex.</title>
        <authorList>
            <person name="Dillon M."/>
            <person name="Thakur S."/>
            <person name="Almeida R.N.D."/>
            <person name="Weir B.S."/>
            <person name="Guttman D.S."/>
        </authorList>
    </citation>
    <scope>NUCLEOTIDE SEQUENCE [LARGE SCALE GENOMIC DNA]</scope>
    <source>
        <strain evidence="1 2">ICMP 11281</strain>
    </source>
</reference>
<dbReference type="EMBL" id="RBUQ01000397">
    <property type="protein sequence ID" value="RMV25976.1"/>
    <property type="molecule type" value="Genomic_DNA"/>
</dbReference>